<reference evidence="7 8" key="1">
    <citation type="submission" date="2019-03" db="EMBL/GenBank/DDBJ databases">
        <authorList>
            <person name="Gaulin E."/>
            <person name="Dumas B."/>
        </authorList>
    </citation>
    <scope>NUCLEOTIDE SEQUENCE [LARGE SCALE GENOMIC DNA]</scope>
    <source>
        <strain evidence="7">CBS 568.67</strain>
    </source>
</reference>
<dbReference type="EMBL" id="VJMH01005440">
    <property type="protein sequence ID" value="KAF0695965.1"/>
    <property type="molecule type" value="Genomic_DNA"/>
</dbReference>
<gene>
    <name evidence="7" type="primary">Aste57867_13237</name>
    <name evidence="5" type="synonym">Aste57867_6881</name>
    <name evidence="6" type="synonym">Aste57867_7282</name>
    <name evidence="4" type="ORF">As57867_006860</name>
    <name evidence="3" type="ORF">As57867_007257</name>
    <name evidence="2" type="ORF">As57867_013188</name>
    <name evidence="7" type="ORF">ASTE57867_13237</name>
    <name evidence="5" type="ORF">ASTE57867_6881</name>
    <name evidence="6" type="ORF">ASTE57867_7282</name>
</gene>
<evidence type="ECO:0000313" key="8">
    <source>
        <dbReference type="Proteomes" id="UP000332933"/>
    </source>
</evidence>
<dbReference type="EMBL" id="VJMH01003446">
    <property type="protein sequence ID" value="KAF0705931.1"/>
    <property type="molecule type" value="Genomic_DNA"/>
</dbReference>
<organism evidence="7 8">
    <name type="scientific">Aphanomyces stellatus</name>
    <dbReference type="NCBI Taxonomy" id="120398"/>
    <lineage>
        <taxon>Eukaryota</taxon>
        <taxon>Sar</taxon>
        <taxon>Stramenopiles</taxon>
        <taxon>Oomycota</taxon>
        <taxon>Saprolegniomycetes</taxon>
        <taxon>Saprolegniales</taxon>
        <taxon>Verrucalvaceae</taxon>
        <taxon>Aphanomyces</taxon>
    </lineage>
</organism>
<proteinExistence type="predicted"/>
<protein>
    <submittedName>
        <fullName evidence="7">Aste57867_13237 protein</fullName>
    </submittedName>
    <submittedName>
        <fullName evidence="5">Aste57867_6881 protein</fullName>
    </submittedName>
    <submittedName>
        <fullName evidence="6">Aste57867_7282 protein</fullName>
    </submittedName>
</protein>
<evidence type="ECO:0000256" key="1">
    <source>
        <dbReference type="SAM" id="MobiDB-lite"/>
    </source>
</evidence>
<evidence type="ECO:0000313" key="5">
    <source>
        <dbReference type="EMBL" id="VFT83838.1"/>
    </source>
</evidence>
<feature type="compositionally biased region" description="Polar residues" evidence="1">
    <location>
        <begin position="271"/>
        <end position="284"/>
    </location>
</feature>
<dbReference type="EMBL" id="CAADRA010003458">
    <property type="protein sequence ID" value="VFT83838.1"/>
    <property type="molecule type" value="Genomic_DNA"/>
</dbReference>
<evidence type="ECO:0000313" key="7">
    <source>
        <dbReference type="EMBL" id="VFT90077.1"/>
    </source>
</evidence>
<dbReference type="AlphaFoldDB" id="A0A485KYA5"/>
<dbReference type="EMBL" id="CAADRA010003849">
    <property type="protein sequence ID" value="VFT84203.1"/>
    <property type="molecule type" value="Genomic_DNA"/>
</dbReference>
<dbReference type="EMBL" id="CAADRA010005461">
    <property type="protein sequence ID" value="VFT90077.1"/>
    <property type="molecule type" value="Genomic_DNA"/>
</dbReference>
<name>A0A485KYA5_9STRA</name>
<keyword evidence="8" id="KW-1185">Reference proteome</keyword>
<evidence type="ECO:0000313" key="6">
    <source>
        <dbReference type="EMBL" id="VFT84203.1"/>
    </source>
</evidence>
<evidence type="ECO:0000313" key="4">
    <source>
        <dbReference type="EMBL" id="KAF0705931.1"/>
    </source>
</evidence>
<dbReference type="OrthoDB" id="28230at2759"/>
<feature type="region of interest" description="Disordered" evidence="1">
    <location>
        <begin position="264"/>
        <end position="284"/>
    </location>
</feature>
<evidence type="ECO:0000313" key="2">
    <source>
        <dbReference type="EMBL" id="KAF0695965.1"/>
    </source>
</evidence>
<dbReference type="EMBL" id="VJMH01003837">
    <property type="protein sequence ID" value="KAF0704702.1"/>
    <property type="molecule type" value="Genomic_DNA"/>
</dbReference>
<dbReference type="Proteomes" id="UP000332933">
    <property type="component" value="Unassembled WGS sequence"/>
</dbReference>
<reference evidence="2" key="2">
    <citation type="submission" date="2019-06" db="EMBL/GenBank/DDBJ databases">
        <title>Genomics analysis of Aphanomyces spp. identifies a new class of oomycete effector associated with host adaptation.</title>
        <authorList>
            <person name="Gaulin E."/>
        </authorList>
    </citation>
    <scope>NUCLEOTIDE SEQUENCE</scope>
    <source>
        <strain evidence="2">CBS 578.67</strain>
    </source>
</reference>
<sequence>MVAAWSENSDFVARYRELYEANAPSENVTVPTYPPEDVLKRLGKYALRWDDLHPFTKQAVLWDMGYVHPTSTELDNDNTLAQVFTKCTGNTATAGTSMGSIAVTRAEFLSTSAAETLRLCPTATVGISYARQDISSGLNLRKVTKCAAVFLTTMKSGNASMWSQDASVPLSMPDPQLFRHAFDEWRMVAIHTRSRTAVEAPWGTCPDAAFPGFLTIPCIEYDANASTAYCKPAPSATMNAWLNETKSELMGREGTIVPNATHATLVPTTKPPSGTNGAAPSPLTAVSSTSGPDIARLAVLSLALVVVSL</sequence>
<evidence type="ECO:0000313" key="3">
    <source>
        <dbReference type="EMBL" id="KAF0704702.1"/>
    </source>
</evidence>
<accession>A0A485KYA5</accession>